<dbReference type="Proteomes" id="UP001168821">
    <property type="component" value="Unassembled WGS sequence"/>
</dbReference>
<evidence type="ECO:0000313" key="2">
    <source>
        <dbReference type="EMBL" id="KAJ3662505.1"/>
    </source>
</evidence>
<evidence type="ECO:0000259" key="1">
    <source>
        <dbReference type="Pfam" id="PF03184"/>
    </source>
</evidence>
<dbReference type="Pfam" id="PF03184">
    <property type="entry name" value="DDE_1"/>
    <property type="match status" value="1"/>
</dbReference>
<dbReference type="InterPro" id="IPR004875">
    <property type="entry name" value="DDE_SF_endonuclease_dom"/>
</dbReference>
<organism evidence="2 3">
    <name type="scientific">Zophobas morio</name>
    <dbReference type="NCBI Taxonomy" id="2755281"/>
    <lineage>
        <taxon>Eukaryota</taxon>
        <taxon>Metazoa</taxon>
        <taxon>Ecdysozoa</taxon>
        <taxon>Arthropoda</taxon>
        <taxon>Hexapoda</taxon>
        <taxon>Insecta</taxon>
        <taxon>Pterygota</taxon>
        <taxon>Neoptera</taxon>
        <taxon>Endopterygota</taxon>
        <taxon>Coleoptera</taxon>
        <taxon>Polyphaga</taxon>
        <taxon>Cucujiformia</taxon>
        <taxon>Tenebrionidae</taxon>
        <taxon>Zophobas</taxon>
    </lineage>
</organism>
<comment type="caution">
    <text evidence="2">The sequence shown here is derived from an EMBL/GenBank/DDBJ whole genome shotgun (WGS) entry which is preliminary data.</text>
</comment>
<gene>
    <name evidence="2" type="ORF">Zmor_006850</name>
</gene>
<sequence>MIRVVSNISCPAHPHVENLKAIKPNCTSVLQPMDQDVINSLKTHYRRMQILETIRHLELEKESAVTLLDAILMISDAWENVSPKTIANCFRHAGFSIKNEETIQVESDFDEEDDIPLARLINNVTTITVSNEDFLELVNVDHNLETCGDISEEDIVKNLSEDLREDLEENDDEDVDDQVPSCAEALQAVSIIKKFVTLEGLKDSKLLSCISTLDTKLAGIYYKNKCTGQSKITDFFTFGLGHGISNDNQFSDI</sequence>
<name>A0AA38ISK0_9CUCU</name>
<protein>
    <recommendedName>
        <fullName evidence="1">DDE-1 domain-containing protein</fullName>
    </recommendedName>
</protein>
<proteinExistence type="predicted"/>
<dbReference type="EMBL" id="JALNTZ010000002">
    <property type="protein sequence ID" value="KAJ3662505.1"/>
    <property type="molecule type" value="Genomic_DNA"/>
</dbReference>
<keyword evidence="3" id="KW-1185">Reference proteome</keyword>
<dbReference type="AlphaFoldDB" id="A0AA38ISK0"/>
<dbReference type="GO" id="GO:0003676">
    <property type="term" value="F:nucleic acid binding"/>
    <property type="evidence" value="ECO:0007669"/>
    <property type="project" value="InterPro"/>
</dbReference>
<evidence type="ECO:0000313" key="3">
    <source>
        <dbReference type="Proteomes" id="UP001168821"/>
    </source>
</evidence>
<accession>A0AA38ISK0</accession>
<reference evidence="2" key="1">
    <citation type="journal article" date="2023" name="G3 (Bethesda)">
        <title>Whole genome assemblies of Zophobas morio and Tenebrio molitor.</title>
        <authorList>
            <person name="Kaur S."/>
            <person name="Stinson S.A."/>
            <person name="diCenzo G.C."/>
        </authorList>
    </citation>
    <scope>NUCLEOTIDE SEQUENCE</scope>
    <source>
        <strain evidence="2">QUZm001</strain>
    </source>
</reference>
<feature type="domain" description="DDE-1" evidence="1">
    <location>
        <begin position="20"/>
        <end position="90"/>
    </location>
</feature>